<name>A0A7S0CUU6_9EUKA</name>
<keyword evidence="2" id="KW-0325">Glycoprotein</keyword>
<feature type="chain" id="PRO_5031025791" evidence="4">
    <location>
        <begin position="19"/>
        <end position="627"/>
    </location>
</feature>
<feature type="transmembrane region" description="Helical" evidence="3">
    <location>
        <begin position="356"/>
        <end position="376"/>
    </location>
</feature>
<gene>
    <name evidence="5" type="ORF">LAMO00422_LOCUS2909</name>
</gene>
<sequence>MFSRIVLALLPILTMGIGNEDMAALRKIFKKLKPDTPVEILYLEYPLANIGTQEEDWSAYHSGIALELKDGRSWTIDYRPRDPEHLMNFIRPLVHYKGSWPFWDVDIDWKNEAYIAWDDHIDERFTNSTKIGECTAGMLPNLVDFTQKFQTDHAMFQPISVVQNLTRTTVLSTTCHDYVQGAIYNLFYQGAKFVQDKSAMVFRDAVLVFSDKDPTIIPHNTLPGMLNILVYFRYFSYFVPAINRNFIHARAYLNEGHTQNVRFVLHSDGTYYQLFLRYPFIDYCYTTIHLPRKGKETLDLTNRFRHCKFTKAKFPEAIEGAEKISEPLGKAFSSTMGWARESLILLIPAALKTAPAVAYAAVLGSLVFLGLVLIALMQLQYSCCKIVCRCSLGTFLTFYAVTGLIFGTLLAPLAVPIVDREPNNVRNWGGSGPLSNETSFAGVYAVHENSLVEKYVTTMDFSYLRNLSADCYTLDLTALSVVHDSSEQTAELLKSLPGIGGVVPAFDGLLCLRILQVFRGTLVLRFYDDFNSADMWLSILWSHIWMGSPEASGKFWEKYLGVGTFKLIGNTKKYQVEGTCDNKICPEKNLKFSLDMILDENQEVIQDSANVFEKARAETMMVGLAKV</sequence>
<keyword evidence="3" id="KW-1133">Transmembrane helix</keyword>
<dbReference type="InterPro" id="IPR026138">
    <property type="entry name" value="CLN5"/>
</dbReference>
<dbReference type="AlphaFoldDB" id="A0A7S0CUU6"/>
<dbReference type="GO" id="GO:0016798">
    <property type="term" value="F:hydrolase activity, acting on glycosyl bonds"/>
    <property type="evidence" value="ECO:0007669"/>
    <property type="project" value="TreeGrafter"/>
</dbReference>
<evidence type="ECO:0000256" key="1">
    <source>
        <dbReference type="ARBA" id="ARBA00007028"/>
    </source>
</evidence>
<keyword evidence="3" id="KW-0472">Membrane</keyword>
<feature type="transmembrane region" description="Helical" evidence="3">
    <location>
        <begin position="396"/>
        <end position="418"/>
    </location>
</feature>
<evidence type="ECO:0000256" key="4">
    <source>
        <dbReference type="SAM" id="SignalP"/>
    </source>
</evidence>
<comment type="similarity">
    <text evidence="1">Belongs to the CLN5 family.</text>
</comment>
<feature type="signal peptide" evidence="4">
    <location>
        <begin position="1"/>
        <end position="18"/>
    </location>
</feature>
<dbReference type="PANTHER" id="PTHR15380">
    <property type="entry name" value="CEROID-LIPOFUSCINOSIS, NEURONAL 5"/>
    <property type="match status" value="1"/>
</dbReference>
<evidence type="ECO:0000256" key="2">
    <source>
        <dbReference type="ARBA" id="ARBA00023180"/>
    </source>
</evidence>
<dbReference type="PANTHER" id="PTHR15380:SF2">
    <property type="entry name" value="CEROID-LIPOFUSCINOSIS NEURONAL PROTEIN 5"/>
    <property type="match status" value="1"/>
</dbReference>
<keyword evidence="4" id="KW-0732">Signal</keyword>
<organism evidence="5">
    <name type="scientific">Amorphochlora amoebiformis</name>
    <dbReference type="NCBI Taxonomy" id="1561963"/>
    <lineage>
        <taxon>Eukaryota</taxon>
        <taxon>Sar</taxon>
        <taxon>Rhizaria</taxon>
        <taxon>Cercozoa</taxon>
        <taxon>Chlorarachniophyceae</taxon>
        <taxon>Amorphochlora</taxon>
    </lineage>
</organism>
<keyword evidence="3" id="KW-0812">Transmembrane</keyword>
<accession>A0A7S0CUU6</accession>
<dbReference type="EMBL" id="HBEM01004148">
    <property type="protein sequence ID" value="CAD8434093.1"/>
    <property type="molecule type" value="Transcribed_RNA"/>
</dbReference>
<proteinExistence type="inferred from homology"/>
<reference evidence="5" key="1">
    <citation type="submission" date="2021-01" db="EMBL/GenBank/DDBJ databases">
        <authorList>
            <person name="Corre E."/>
            <person name="Pelletier E."/>
            <person name="Niang G."/>
            <person name="Scheremetjew M."/>
            <person name="Finn R."/>
            <person name="Kale V."/>
            <person name="Holt S."/>
            <person name="Cochrane G."/>
            <person name="Meng A."/>
            <person name="Brown T."/>
            <person name="Cohen L."/>
        </authorList>
    </citation>
    <scope>NUCLEOTIDE SEQUENCE</scope>
    <source>
        <strain evidence="5">CCMP2058</strain>
    </source>
</reference>
<protein>
    <submittedName>
        <fullName evidence="5">Uncharacterized protein</fullName>
    </submittedName>
</protein>
<dbReference type="GO" id="GO:0007040">
    <property type="term" value="P:lysosome organization"/>
    <property type="evidence" value="ECO:0007669"/>
    <property type="project" value="TreeGrafter"/>
</dbReference>
<evidence type="ECO:0000256" key="3">
    <source>
        <dbReference type="SAM" id="Phobius"/>
    </source>
</evidence>
<dbReference type="GO" id="GO:0005765">
    <property type="term" value="C:lysosomal membrane"/>
    <property type="evidence" value="ECO:0007669"/>
    <property type="project" value="TreeGrafter"/>
</dbReference>
<evidence type="ECO:0000313" key="5">
    <source>
        <dbReference type="EMBL" id="CAD8434093.1"/>
    </source>
</evidence>